<evidence type="ECO:0000313" key="2">
    <source>
        <dbReference type="Proteomes" id="UP000253664"/>
    </source>
</evidence>
<proteinExistence type="predicted"/>
<accession>A0A367LC96</accession>
<comment type="caution">
    <text evidence="1">The sequence shown here is derived from an EMBL/GenBank/DDBJ whole genome shotgun (WGS) entry which is preliminary data.</text>
</comment>
<dbReference type="OrthoDB" id="4779840at2759"/>
<dbReference type="AlphaFoldDB" id="A0A367LC96"/>
<name>A0A367LC96_9HYPO</name>
<protein>
    <submittedName>
        <fullName evidence="1">Uncharacterized protein</fullName>
    </submittedName>
</protein>
<organism evidence="1 2">
    <name type="scientific">Ophiocordyceps polyrhachis-furcata BCC 54312</name>
    <dbReference type="NCBI Taxonomy" id="1330021"/>
    <lineage>
        <taxon>Eukaryota</taxon>
        <taxon>Fungi</taxon>
        <taxon>Dikarya</taxon>
        <taxon>Ascomycota</taxon>
        <taxon>Pezizomycotina</taxon>
        <taxon>Sordariomycetes</taxon>
        <taxon>Hypocreomycetidae</taxon>
        <taxon>Hypocreales</taxon>
        <taxon>Ophiocordycipitaceae</taxon>
        <taxon>Ophiocordyceps</taxon>
    </lineage>
</organism>
<dbReference type="Proteomes" id="UP000253664">
    <property type="component" value="Unassembled WGS sequence"/>
</dbReference>
<sequence length="125" mass="14603">MLLKTKRPFRIIKRVGHLAYRLDLDKSLNIYPVTTPTEKDSQTTTIPTPKTLNYYLTTTICPRIPLPVAKRVNLRRLLWPYPPYCPRGEADLRRNFYSAYALLETHPSPSFYYICSYAYSSSKHS</sequence>
<reference evidence="1 2" key="1">
    <citation type="journal article" date="2015" name="BMC Genomics">
        <title>Insights from the genome of Ophiocordyceps polyrhachis-furcata to pathogenicity and host specificity in insect fungi.</title>
        <authorList>
            <person name="Wichadakul D."/>
            <person name="Kobmoo N."/>
            <person name="Ingsriswang S."/>
            <person name="Tangphatsornruang S."/>
            <person name="Chantasingh D."/>
            <person name="Luangsa-ard J.J."/>
            <person name="Eurwilaichitr L."/>
        </authorList>
    </citation>
    <scope>NUCLEOTIDE SEQUENCE [LARGE SCALE GENOMIC DNA]</scope>
    <source>
        <strain evidence="1 2">BCC 54312</strain>
    </source>
</reference>
<dbReference type="EMBL" id="LKCN02000007">
    <property type="protein sequence ID" value="RCI12053.1"/>
    <property type="molecule type" value="Genomic_DNA"/>
</dbReference>
<keyword evidence="2" id="KW-1185">Reference proteome</keyword>
<gene>
    <name evidence="1" type="ORF">L249_1056</name>
</gene>
<evidence type="ECO:0000313" key="1">
    <source>
        <dbReference type="EMBL" id="RCI12053.1"/>
    </source>
</evidence>